<dbReference type="KEGG" id="mng:MNEG_11830"/>
<evidence type="ECO:0000256" key="2">
    <source>
        <dbReference type="ARBA" id="ARBA00022827"/>
    </source>
</evidence>
<dbReference type="EMBL" id="KK103146">
    <property type="protein sequence ID" value="KIY96133.1"/>
    <property type="molecule type" value="Genomic_DNA"/>
</dbReference>
<evidence type="ECO:0000313" key="6">
    <source>
        <dbReference type="Proteomes" id="UP000054498"/>
    </source>
</evidence>
<dbReference type="GO" id="GO:0005739">
    <property type="term" value="C:mitochondrion"/>
    <property type="evidence" value="ECO:0007669"/>
    <property type="project" value="TreeGrafter"/>
</dbReference>
<dbReference type="Gene3D" id="3.50.50.60">
    <property type="entry name" value="FAD/NAD(P)-binding domain"/>
    <property type="match status" value="1"/>
</dbReference>
<dbReference type="OrthoDB" id="1716816at2759"/>
<dbReference type="PANTHER" id="PTHR43004:SF6">
    <property type="entry name" value="FAD_NAD(P)-BINDING OXIDOREDUCTASE FAMILY PROTEIN"/>
    <property type="match status" value="1"/>
</dbReference>
<evidence type="ECO:0000256" key="1">
    <source>
        <dbReference type="ARBA" id="ARBA00022630"/>
    </source>
</evidence>
<protein>
    <recommendedName>
        <fullName evidence="4">FAD-binding domain-containing protein</fullName>
    </recommendedName>
</protein>
<keyword evidence="6" id="KW-1185">Reference proteome</keyword>
<dbReference type="GO" id="GO:0071949">
    <property type="term" value="F:FAD binding"/>
    <property type="evidence" value="ECO:0007669"/>
    <property type="project" value="InterPro"/>
</dbReference>
<dbReference type="Gene3D" id="3.30.9.10">
    <property type="entry name" value="D-Amino Acid Oxidase, subunit A, domain 2"/>
    <property type="match status" value="1"/>
</dbReference>
<feature type="region of interest" description="Disordered" evidence="3">
    <location>
        <begin position="543"/>
        <end position="572"/>
    </location>
</feature>
<feature type="region of interest" description="Disordered" evidence="3">
    <location>
        <begin position="475"/>
        <end position="495"/>
    </location>
</feature>
<dbReference type="RefSeq" id="XP_013895153.1">
    <property type="nucleotide sequence ID" value="XM_014039699.1"/>
</dbReference>
<sequence>MEVLRHLGGVSAAVSAASPPLDHWRSFVYCQSMTGHVLGEVDHFPGQAQPYLEGVSPEPVTHLSQNRLLPLLLERANQAGYSKAVPSGVLWNRKAVAIQPIEASPAAPATLGSSSSSIGGGSGGGRGPGLVLTVKNTEGHVGVESIRAEFVVAADGANSGIRRMHEIPMEGAAAMQQLINVHFRSPRLAQQLLAGPGRRPGMLYFVFNREVVSVIVAHDFRTGEFVAQIPFFPPLQKPKDFTKEVCAAQLSAAAGPGFDAAAAAEAGAPNASAGGGPTEPSWLTSDPQFEILEVRPWTMSAQVARSFAASGGRVLLAGDAAHRFPPAGGFGMNTGIQDAHNLAWKLAAVIKGLAAPSLLESYQAERRPVALANTALSVANWREATRVPEALGLHPAAAAALSSASVAAPLPAFLQKQLLETGLAAGRSLAAAALPLRRRAIRQILESGESLRLQFPREDLGFRYTPGSGAAVLEEDAEAEVSASPPSAAAAAGAGGGRGAAFVPSSAPGYRLPHVWLELARTGERVSTLDLIELGGLHMTLFSSHEPANGTSSSSSSGDGADDADGGDGRNPWAEAAEQLRAEGWPLAVVKIVTSDARGGTGGGGSSDGSSGGSGRGGGVVRAVDSGGAWRRLQNNACSPVVLVRPDGHVAWRALRLPQGGGGGGREDGGRAAVRQACRERLEGALQSLGWLQGGSGGTGGGG</sequence>
<accession>A0A0D2KJZ3</accession>
<feature type="compositionally biased region" description="Gly residues" evidence="3">
    <location>
        <begin position="599"/>
        <end position="620"/>
    </location>
</feature>
<dbReference type="InterPro" id="IPR002938">
    <property type="entry name" value="FAD-bd"/>
</dbReference>
<feature type="domain" description="FAD-binding" evidence="4">
    <location>
        <begin position="142"/>
        <end position="256"/>
    </location>
</feature>
<dbReference type="Proteomes" id="UP000054498">
    <property type="component" value="Unassembled WGS sequence"/>
</dbReference>
<reference evidence="5 6" key="1">
    <citation type="journal article" date="2013" name="BMC Genomics">
        <title>Reconstruction of the lipid metabolism for the microalga Monoraphidium neglectum from its genome sequence reveals characteristics suitable for biofuel production.</title>
        <authorList>
            <person name="Bogen C."/>
            <person name="Al-Dilaimi A."/>
            <person name="Albersmeier A."/>
            <person name="Wichmann J."/>
            <person name="Grundmann M."/>
            <person name="Rupp O."/>
            <person name="Lauersen K.J."/>
            <person name="Blifernez-Klassen O."/>
            <person name="Kalinowski J."/>
            <person name="Goesmann A."/>
            <person name="Mussgnug J.H."/>
            <person name="Kruse O."/>
        </authorList>
    </citation>
    <scope>NUCLEOTIDE SEQUENCE [LARGE SCALE GENOMIC DNA]</scope>
    <source>
        <strain evidence="5 6">SAG 48.87</strain>
    </source>
</reference>
<dbReference type="GO" id="GO:0006744">
    <property type="term" value="P:ubiquinone biosynthetic process"/>
    <property type="evidence" value="ECO:0007669"/>
    <property type="project" value="TreeGrafter"/>
</dbReference>
<dbReference type="STRING" id="145388.A0A0D2KJZ3"/>
<feature type="region of interest" description="Disordered" evidence="3">
    <location>
        <begin position="596"/>
        <end position="620"/>
    </location>
</feature>
<dbReference type="AlphaFoldDB" id="A0A0D2KJZ3"/>
<evidence type="ECO:0000256" key="3">
    <source>
        <dbReference type="SAM" id="MobiDB-lite"/>
    </source>
</evidence>
<name>A0A0D2KJZ3_9CHLO</name>
<dbReference type="SUPFAM" id="SSF51905">
    <property type="entry name" value="FAD/NAD(P)-binding domain"/>
    <property type="match status" value="1"/>
</dbReference>
<feature type="compositionally biased region" description="Low complexity" evidence="3">
    <location>
        <begin position="480"/>
        <end position="492"/>
    </location>
</feature>
<dbReference type="InterPro" id="IPR036188">
    <property type="entry name" value="FAD/NAD-bd_sf"/>
</dbReference>
<dbReference type="PRINTS" id="PR00420">
    <property type="entry name" value="RNGMNOXGNASE"/>
</dbReference>
<evidence type="ECO:0000259" key="4">
    <source>
        <dbReference type="Pfam" id="PF01494"/>
    </source>
</evidence>
<keyword evidence="1" id="KW-0285">Flavoprotein</keyword>
<keyword evidence="2" id="KW-0274">FAD</keyword>
<dbReference type="InterPro" id="IPR050641">
    <property type="entry name" value="RIFMO-like"/>
</dbReference>
<feature type="domain" description="FAD-binding" evidence="4">
    <location>
        <begin position="287"/>
        <end position="374"/>
    </location>
</feature>
<organism evidence="5 6">
    <name type="scientific">Monoraphidium neglectum</name>
    <dbReference type="NCBI Taxonomy" id="145388"/>
    <lineage>
        <taxon>Eukaryota</taxon>
        <taxon>Viridiplantae</taxon>
        <taxon>Chlorophyta</taxon>
        <taxon>core chlorophytes</taxon>
        <taxon>Chlorophyceae</taxon>
        <taxon>CS clade</taxon>
        <taxon>Sphaeropleales</taxon>
        <taxon>Selenastraceae</taxon>
        <taxon>Monoraphidium</taxon>
    </lineage>
</organism>
<evidence type="ECO:0000313" key="5">
    <source>
        <dbReference type="EMBL" id="KIY96133.1"/>
    </source>
</evidence>
<dbReference type="PANTHER" id="PTHR43004">
    <property type="entry name" value="TRK SYSTEM POTASSIUM UPTAKE PROTEIN"/>
    <property type="match status" value="1"/>
</dbReference>
<dbReference type="GO" id="GO:0016709">
    <property type="term" value="F:oxidoreductase activity, acting on paired donors, with incorporation or reduction of molecular oxygen, NAD(P)H as one donor, and incorporation of one atom of oxygen"/>
    <property type="evidence" value="ECO:0007669"/>
    <property type="project" value="UniProtKB-ARBA"/>
</dbReference>
<proteinExistence type="predicted"/>
<dbReference type="GeneID" id="25729132"/>
<dbReference type="Gene3D" id="3.40.30.120">
    <property type="match status" value="1"/>
</dbReference>
<dbReference type="Pfam" id="PF01494">
    <property type="entry name" value="FAD_binding_3"/>
    <property type="match status" value="2"/>
</dbReference>
<gene>
    <name evidence="5" type="ORF">MNEG_11830</name>
</gene>